<reference evidence="1 2" key="1">
    <citation type="submission" date="2023-02" db="EMBL/GenBank/DDBJ databases">
        <title>LHISI_Scaffold_Assembly.</title>
        <authorList>
            <person name="Stuart O.P."/>
            <person name="Cleave R."/>
            <person name="Magrath M.J.L."/>
            <person name="Mikheyev A.S."/>
        </authorList>
    </citation>
    <scope>NUCLEOTIDE SEQUENCE [LARGE SCALE GENOMIC DNA]</scope>
    <source>
        <strain evidence="1">Daus_M_001</strain>
        <tissue evidence="1">Leg muscle</tissue>
    </source>
</reference>
<evidence type="ECO:0000313" key="2">
    <source>
        <dbReference type="Proteomes" id="UP001159363"/>
    </source>
</evidence>
<name>A0ABQ9I7G4_9NEOP</name>
<dbReference type="Proteomes" id="UP001159363">
    <property type="component" value="Chromosome 2"/>
</dbReference>
<protein>
    <recommendedName>
        <fullName evidence="3">TLDc domain-containing protein</fullName>
    </recommendedName>
</protein>
<evidence type="ECO:0008006" key="3">
    <source>
        <dbReference type="Google" id="ProtNLM"/>
    </source>
</evidence>
<proteinExistence type="predicted"/>
<dbReference type="EMBL" id="JARBHB010000002">
    <property type="protein sequence ID" value="KAJ8892594.1"/>
    <property type="molecule type" value="Genomic_DNA"/>
</dbReference>
<evidence type="ECO:0000313" key="1">
    <source>
        <dbReference type="EMBL" id="KAJ8892594.1"/>
    </source>
</evidence>
<organism evidence="1 2">
    <name type="scientific">Dryococelus australis</name>
    <dbReference type="NCBI Taxonomy" id="614101"/>
    <lineage>
        <taxon>Eukaryota</taxon>
        <taxon>Metazoa</taxon>
        <taxon>Ecdysozoa</taxon>
        <taxon>Arthropoda</taxon>
        <taxon>Hexapoda</taxon>
        <taxon>Insecta</taxon>
        <taxon>Pterygota</taxon>
        <taxon>Neoptera</taxon>
        <taxon>Polyneoptera</taxon>
        <taxon>Phasmatodea</taxon>
        <taxon>Verophasmatodea</taxon>
        <taxon>Anareolatae</taxon>
        <taxon>Phasmatidae</taxon>
        <taxon>Eurycanthinae</taxon>
        <taxon>Dryococelus</taxon>
    </lineage>
</organism>
<accession>A0ABQ9I7G4</accession>
<sequence>MQVYSFKMFPIILQRYLILCSPSTYTSRFYAAVTSLNTKELHRYTHKYLTQRAPGIYTTKFITQSNKHFLEKPERTRKLNYATSGPDVDYGSLASTTLDMFDEELDDKKSAFLESLNLSDDNRHCTTNVLLFVAKGMSEKNYSFLGWENLQNERQYCQKRNRNTILVIVFNELNYDEDEKLPFIASSPDCLLGEDAGSEGKEGYFLYCTQLTDEPEVRSQLHVPDTDTTSCDGP</sequence>
<keyword evidence="2" id="KW-1185">Reference proteome</keyword>
<comment type="caution">
    <text evidence="1">The sequence shown here is derived from an EMBL/GenBank/DDBJ whole genome shotgun (WGS) entry which is preliminary data.</text>
</comment>
<gene>
    <name evidence="1" type="ORF">PR048_005175</name>
</gene>